<reference evidence="2" key="1">
    <citation type="submission" date="2016-11" db="EMBL/GenBank/DDBJ databases">
        <authorList>
            <person name="Varghese N."/>
            <person name="Submissions S."/>
        </authorList>
    </citation>
    <scope>NUCLEOTIDE SEQUENCE [LARGE SCALE GENOMIC DNA]</scope>
    <source>
        <strain evidence="2">DSM 24786</strain>
    </source>
</reference>
<protein>
    <submittedName>
        <fullName evidence="1">Uncharacterized protein</fullName>
    </submittedName>
</protein>
<keyword evidence="2" id="KW-1185">Reference proteome</keyword>
<organism evidence="1 2">
    <name type="scientific">Cellulophaga fucicola</name>
    <dbReference type="NCBI Taxonomy" id="76595"/>
    <lineage>
        <taxon>Bacteria</taxon>
        <taxon>Pseudomonadati</taxon>
        <taxon>Bacteroidota</taxon>
        <taxon>Flavobacteriia</taxon>
        <taxon>Flavobacteriales</taxon>
        <taxon>Flavobacteriaceae</taxon>
        <taxon>Cellulophaga</taxon>
    </lineage>
</organism>
<gene>
    <name evidence="1" type="ORF">SAMN05660313_03269</name>
</gene>
<proteinExistence type="predicted"/>
<dbReference type="RefSeq" id="WP_072304881.1">
    <property type="nucleotide sequence ID" value="NZ_FPIY01000007.1"/>
</dbReference>
<sequence>MKLVFSLLVLIFNLSTDCTNLEKVRDQFHTIKTKEDLKKFIDSTKDTSCSRVKPYIASCIMKKAEYTIWPFKKLAYFNEGKKSLEDYIEEYPKDIEAKYVRFLVQTNIPDFLGYNTRIAADKKFIKDNIATADIPESYKKTILQNINNISPN</sequence>
<name>A0A1K1R468_9FLAO</name>
<dbReference type="EMBL" id="FPIY01000007">
    <property type="protein sequence ID" value="SFW67026.1"/>
    <property type="molecule type" value="Genomic_DNA"/>
</dbReference>
<accession>A0A1K1R468</accession>
<dbReference type="STRING" id="76595.SAMN05660313_03269"/>
<evidence type="ECO:0000313" key="1">
    <source>
        <dbReference type="EMBL" id="SFW67026.1"/>
    </source>
</evidence>
<dbReference type="OrthoDB" id="663842at2"/>
<evidence type="ECO:0000313" key="2">
    <source>
        <dbReference type="Proteomes" id="UP000183257"/>
    </source>
</evidence>
<dbReference type="Proteomes" id="UP000183257">
    <property type="component" value="Unassembled WGS sequence"/>
</dbReference>
<dbReference type="AlphaFoldDB" id="A0A1K1R468"/>